<reference evidence="4" key="1">
    <citation type="submission" date="2022-06" db="EMBL/GenBank/DDBJ databases">
        <title>Gracilimonas sp. CAU 1638 isolated from sea sediment.</title>
        <authorList>
            <person name="Kim W."/>
        </authorList>
    </citation>
    <scope>NUCLEOTIDE SEQUENCE</scope>
    <source>
        <strain evidence="4">CAU 1638</strain>
    </source>
</reference>
<gene>
    <name evidence="4" type="primary">dprA</name>
    <name evidence="4" type="ORF">NM125_01965</name>
</gene>
<feature type="domain" description="Smf/DprA SLOG" evidence="2">
    <location>
        <begin position="83"/>
        <end position="293"/>
    </location>
</feature>
<dbReference type="RefSeq" id="WP_255132327.1">
    <property type="nucleotide sequence ID" value="NZ_JANDBC010000001.1"/>
</dbReference>
<dbReference type="InterPro" id="IPR057666">
    <property type="entry name" value="DrpA_SLOG"/>
</dbReference>
<dbReference type="Pfam" id="PF02481">
    <property type="entry name" value="DNA_processg_A"/>
    <property type="match status" value="1"/>
</dbReference>
<evidence type="ECO:0000313" key="5">
    <source>
        <dbReference type="Proteomes" id="UP001139125"/>
    </source>
</evidence>
<dbReference type="Gene3D" id="1.10.10.10">
    <property type="entry name" value="Winged helix-like DNA-binding domain superfamily/Winged helix DNA-binding domain"/>
    <property type="match status" value="1"/>
</dbReference>
<evidence type="ECO:0000313" key="4">
    <source>
        <dbReference type="EMBL" id="MCP9290342.1"/>
    </source>
</evidence>
<dbReference type="InterPro" id="IPR010994">
    <property type="entry name" value="RuvA_2-like"/>
</dbReference>
<comment type="caution">
    <text evidence="4">The sequence shown here is derived from an EMBL/GenBank/DDBJ whole genome shotgun (WGS) entry which is preliminary data.</text>
</comment>
<protein>
    <submittedName>
        <fullName evidence="4">DNA-processing protein DprA</fullName>
    </submittedName>
</protein>
<dbReference type="EMBL" id="JANDBC010000001">
    <property type="protein sequence ID" value="MCP9290342.1"/>
    <property type="molecule type" value="Genomic_DNA"/>
</dbReference>
<evidence type="ECO:0000259" key="2">
    <source>
        <dbReference type="Pfam" id="PF02481"/>
    </source>
</evidence>
<dbReference type="InterPro" id="IPR041614">
    <property type="entry name" value="DprA_WH"/>
</dbReference>
<dbReference type="PANTHER" id="PTHR43022">
    <property type="entry name" value="PROTEIN SMF"/>
    <property type="match status" value="1"/>
</dbReference>
<dbReference type="Gene3D" id="3.40.50.450">
    <property type="match status" value="1"/>
</dbReference>
<evidence type="ECO:0000256" key="1">
    <source>
        <dbReference type="ARBA" id="ARBA00006525"/>
    </source>
</evidence>
<dbReference type="Proteomes" id="UP001139125">
    <property type="component" value="Unassembled WGS sequence"/>
</dbReference>
<dbReference type="NCBIfam" id="TIGR00732">
    <property type="entry name" value="dprA"/>
    <property type="match status" value="1"/>
</dbReference>
<sequence length="372" mass="40343">MGKKKKKHRVLVALSVIPGFGSRRIYKLLKNIDDPEEIFSLGKRKLRSVEGIGEASALSILSFDDWEKVDHLLEETEKSGSNIITLADPEYPPLLKQIYDPPALLWIKGNPEALSKPGVAVVGTRNTSAYGRNMAKKLTGELAEHGLCIFSGLAYGIDSIAHQTAIEFKALTVAVLGSGIDNLYPKKNADLANRIVKSGGAVITEFPPGTNPDAGNFPVRNRIVSGMSLGVLVVESGLKGGSMITADLGLDQNREVFAVPHPLGNPSGTGCNYLIKRGVAKLVQTVDDILEELPIEHSPESSVQEEKKVSWRDRELDETAVKICEALEEKPFQVDDLSDAIGVNTSRLLVSLLQLEMDGIVLQKAGKNFELL</sequence>
<name>A0A9X2L151_9BACT</name>
<dbReference type="InterPro" id="IPR003488">
    <property type="entry name" value="DprA"/>
</dbReference>
<dbReference type="PANTHER" id="PTHR43022:SF1">
    <property type="entry name" value="PROTEIN SMF"/>
    <property type="match status" value="1"/>
</dbReference>
<keyword evidence="5" id="KW-1185">Reference proteome</keyword>
<dbReference type="InterPro" id="IPR036388">
    <property type="entry name" value="WH-like_DNA-bd_sf"/>
</dbReference>
<proteinExistence type="inferred from homology"/>
<dbReference type="Pfam" id="PF17782">
    <property type="entry name" value="WHD_DprA"/>
    <property type="match status" value="1"/>
</dbReference>
<feature type="domain" description="DprA winged helix" evidence="3">
    <location>
        <begin position="314"/>
        <end position="367"/>
    </location>
</feature>
<dbReference type="SUPFAM" id="SSF47781">
    <property type="entry name" value="RuvA domain 2-like"/>
    <property type="match status" value="1"/>
</dbReference>
<accession>A0A9X2L151</accession>
<dbReference type="GO" id="GO:0009294">
    <property type="term" value="P:DNA-mediated transformation"/>
    <property type="evidence" value="ECO:0007669"/>
    <property type="project" value="InterPro"/>
</dbReference>
<dbReference type="AlphaFoldDB" id="A0A9X2L151"/>
<comment type="similarity">
    <text evidence="1">Belongs to the DprA/Smf family.</text>
</comment>
<evidence type="ECO:0000259" key="3">
    <source>
        <dbReference type="Pfam" id="PF17782"/>
    </source>
</evidence>
<organism evidence="4 5">
    <name type="scientific">Gracilimonas sediminicola</name>
    <dbReference type="NCBI Taxonomy" id="2952158"/>
    <lineage>
        <taxon>Bacteria</taxon>
        <taxon>Pseudomonadati</taxon>
        <taxon>Balneolota</taxon>
        <taxon>Balneolia</taxon>
        <taxon>Balneolales</taxon>
        <taxon>Balneolaceae</taxon>
        <taxon>Gracilimonas</taxon>
    </lineage>
</organism>
<dbReference type="SUPFAM" id="SSF102405">
    <property type="entry name" value="MCP/YpsA-like"/>
    <property type="match status" value="1"/>
</dbReference>